<reference evidence="11 12" key="1">
    <citation type="submission" date="2019-02" db="EMBL/GenBank/DDBJ databases">
        <title>Genome sequencing of the rare red list fungi Hericium alpestre (H. flagellum).</title>
        <authorList>
            <person name="Buettner E."/>
            <person name="Kellner H."/>
        </authorList>
    </citation>
    <scope>NUCLEOTIDE SEQUENCE [LARGE SCALE GENOMIC DNA]</scope>
    <source>
        <strain evidence="11 12">DSM 108284</strain>
    </source>
</reference>
<evidence type="ECO:0000313" key="11">
    <source>
        <dbReference type="EMBL" id="TFY82265.1"/>
    </source>
</evidence>
<dbReference type="PROSITE" id="PS00086">
    <property type="entry name" value="CYTOCHROME_P450"/>
    <property type="match status" value="1"/>
</dbReference>
<sequence length="526" mass="60176">MPLSVVIAMMVLSSPLAMALAAQWRDFKDRRDAARLGAVLVPRVEDSNPLGSNIVHTVLDNFKNGYMGDHLVEYANKYGPTFNIGIFFENRTFEPEYIKSLLGVGVFNTDGEMWKFHRAMTRPFFTRERLSDFEKFDRHSQEAIRLLADRLHEGHAVNFQDLISRLTLDTATEFLFGTDVRSLSGGLPYPSTLTPPYCSHDKQESSGGFASAFVATQIRMSLRSRYGQSWPLYELFDDSVEKNMRVVHGYIEPIVQRALERAEERQRSGEKTSDPTILRDETLNILLAGRDTTASTLTSAIYALSQHPDVLACLRAEILEHIGPDRAPTFDDFRVCKYLRAVINEVLRLWPPVPFNIRRSSEPTLWPAKEPGGKPFYIPPQTKHVIQIMGLQIASNYRTFRCAYSVMLMHRRTDLWGPDAAEFDPGRFLDERLHKYLTPNPFIFLPFNAGPRICLGQQFAYNETSFFLVRLLQRFDEIALDLNAQPPASLAPWKGREKIKFKTHLTLYWEGGMWVKMKEATEAHEA</sequence>
<dbReference type="PANTHER" id="PTHR24287:SF1">
    <property type="entry name" value="P450, PUTATIVE (EUROFUNG)-RELATED"/>
    <property type="match status" value="1"/>
</dbReference>
<keyword evidence="3 8" id="KW-0349">Heme</keyword>
<keyword evidence="12" id="KW-1185">Reference proteome</keyword>
<evidence type="ECO:0000256" key="10">
    <source>
        <dbReference type="SAM" id="SignalP"/>
    </source>
</evidence>
<dbReference type="PRINTS" id="PR00385">
    <property type="entry name" value="P450"/>
</dbReference>
<keyword evidence="10" id="KW-0732">Signal</keyword>
<dbReference type="PANTHER" id="PTHR24287">
    <property type="entry name" value="P450, PUTATIVE (EUROFUNG)-RELATED"/>
    <property type="match status" value="1"/>
</dbReference>
<evidence type="ECO:0000256" key="8">
    <source>
        <dbReference type="PIRSR" id="PIRSR602401-1"/>
    </source>
</evidence>
<dbReference type="InterPro" id="IPR001128">
    <property type="entry name" value="Cyt_P450"/>
</dbReference>
<evidence type="ECO:0000256" key="7">
    <source>
        <dbReference type="ARBA" id="ARBA00023033"/>
    </source>
</evidence>
<feature type="signal peptide" evidence="10">
    <location>
        <begin position="1"/>
        <end position="21"/>
    </location>
</feature>
<dbReference type="EMBL" id="SFCI01000126">
    <property type="protein sequence ID" value="TFY82265.1"/>
    <property type="molecule type" value="Genomic_DNA"/>
</dbReference>
<evidence type="ECO:0000256" key="6">
    <source>
        <dbReference type="ARBA" id="ARBA00023004"/>
    </source>
</evidence>
<dbReference type="OrthoDB" id="1470350at2759"/>
<evidence type="ECO:0008006" key="13">
    <source>
        <dbReference type="Google" id="ProtNLM"/>
    </source>
</evidence>
<keyword evidence="4 8" id="KW-0479">Metal-binding</keyword>
<name>A0A4Z0A699_9AGAM</name>
<dbReference type="GO" id="GO:0020037">
    <property type="term" value="F:heme binding"/>
    <property type="evidence" value="ECO:0007669"/>
    <property type="project" value="InterPro"/>
</dbReference>
<dbReference type="InterPro" id="IPR017972">
    <property type="entry name" value="Cyt_P450_CS"/>
</dbReference>
<feature type="binding site" description="axial binding residue" evidence="8">
    <location>
        <position position="454"/>
    </location>
    <ligand>
        <name>heme</name>
        <dbReference type="ChEBI" id="CHEBI:30413"/>
    </ligand>
    <ligandPart>
        <name>Fe</name>
        <dbReference type="ChEBI" id="CHEBI:18248"/>
    </ligandPart>
</feature>
<evidence type="ECO:0000256" key="5">
    <source>
        <dbReference type="ARBA" id="ARBA00023002"/>
    </source>
</evidence>
<proteinExistence type="inferred from homology"/>
<comment type="caution">
    <text evidence="11">The sequence shown here is derived from an EMBL/GenBank/DDBJ whole genome shotgun (WGS) entry which is preliminary data.</text>
</comment>
<dbReference type="GO" id="GO:0005506">
    <property type="term" value="F:iron ion binding"/>
    <property type="evidence" value="ECO:0007669"/>
    <property type="project" value="InterPro"/>
</dbReference>
<feature type="chain" id="PRO_5021292956" description="Cytochrome P450" evidence="10">
    <location>
        <begin position="22"/>
        <end position="526"/>
    </location>
</feature>
<dbReference type="InterPro" id="IPR002401">
    <property type="entry name" value="Cyt_P450_E_grp-I"/>
</dbReference>
<dbReference type="PRINTS" id="PR00463">
    <property type="entry name" value="EP450I"/>
</dbReference>
<protein>
    <recommendedName>
        <fullName evidence="13">Cytochrome P450</fullName>
    </recommendedName>
</protein>
<gene>
    <name evidence="11" type="ORF">EWM64_g1746</name>
</gene>
<evidence type="ECO:0000256" key="9">
    <source>
        <dbReference type="RuleBase" id="RU000461"/>
    </source>
</evidence>
<dbReference type="InterPro" id="IPR047146">
    <property type="entry name" value="Cyt_P450_E_CYP52_fungi"/>
</dbReference>
<dbReference type="InterPro" id="IPR036396">
    <property type="entry name" value="Cyt_P450_sf"/>
</dbReference>
<dbReference type="GO" id="GO:0016705">
    <property type="term" value="F:oxidoreductase activity, acting on paired donors, with incorporation or reduction of molecular oxygen"/>
    <property type="evidence" value="ECO:0007669"/>
    <property type="project" value="InterPro"/>
</dbReference>
<dbReference type="AlphaFoldDB" id="A0A4Z0A699"/>
<evidence type="ECO:0000256" key="2">
    <source>
        <dbReference type="ARBA" id="ARBA00010617"/>
    </source>
</evidence>
<evidence type="ECO:0000256" key="1">
    <source>
        <dbReference type="ARBA" id="ARBA00001971"/>
    </source>
</evidence>
<dbReference type="SUPFAM" id="SSF48264">
    <property type="entry name" value="Cytochrome P450"/>
    <property type="match status" value="1"/>
</dbReference>
<accession>A0A4Z0A699</accession>
<dbReference type="Proteomes" id="UP000298061">
    <property type="component" value="Unassembled WGS sequence"/>
</dbReference>
<comment type="cofactor">
    <cofactor evidence="1 8">
        <name>heme</name>
        <dbReference type="ChEBI" id="CHEBI:30413"/>
    </cofactor>
</comment>
<keyword evidence="7 9" id="KW-0503">Monooxygenase</keyword>
<comment type="similarity">
    <text evidence="2 9">Belongs to the cytochrome P450 family.</text>
</comment>
<evidence type="ECO:0000256" key="4">
    <source>
        <dbReference type="ARBA" id="ARBA00022723"/>
    </source>
</evidence>
<dbReference type="GO" id="GO:0004497">
    <property type="term" value="F:monooxygenase activity"/>
    <property type="evidence" value="ECO:0007669"/>
    <property type="project" value="UniProtKB-KW"/>
</dbReference>
<organism evidence="11 12">
    <name type="scientific">Hericium alpestre</name>
    <dbReference type="NCBI Taxonomy" id="135208"/>
    <lineage>
        <taxon>Eukaryota</taxon>
        <taxon>Fungi</taxon>
        <taxon>Dikarya</taxon>
        <taxon>Basidiomycota</taxon>
        <taxon>Agaricomycotina</taxon>
        <taxon>Agaricomycetes</taxon>
        <taxon>Russulales</taxon>
        <taxon>Hericiaceae</taxon>
        <taxon>Hericium</taxon>
    </lineage>
</organism>
<dbReference type="Pfam" id="PF00067">
    <property type="entry name" value="p450"/>
    <property type="match status" value="1"/>
</dbReference>
<dbReference type="STRING" id="135208.A0A4Z0A699"/>
<keyword evidence="5 9" id="KW-0560">Oxidoreductase</keyword>
<dbReference type="Gene3D" id="1.10.630.10">
    <property type="entry name" value="Cytochrome P450"/>
    <property type="match status" value="1"/>
</dbReference>
<keyword evidence="6 8" id="KW-0408">Iron</keyword>
<evidence type="ECO:0000256" key="3">
    <source>
        <dbReference type="ARBA" id="ARBA00022617"/>
    </source>
</evidence>
<evidence type="ECO:0000313" key="12">
    <source>
        <dbReference type="Proteomes" id="UP000298061"/>
    </source>
</evidence>